<evidence type="ECO:0000313" key="5">
    <source>
        <dbReference type="Proteomes" id="UP000806542"/>
    </source>
</evidence>
<keyword evidence="2" id="KW-1133">Transmembrane helix</keyword>
<accession>A0A9D5R9Q0</accession>
<reference evidence="4" key="1">
    <citation type="submission" date="2020-10" db="EMBL/GenBank/DDBJ databases">
        <title>ChiBAC.</title>
        <authorList>
            <person name="Zenner C."/>
            <person name="Hitch T.C.A."/>
            <person name="Clavel T."/>
        </authorList>
    </citation>
    <scope>NUCLEOTIDE SEQUENCE</scope>
    <source>
        <strain evidence="4">DSM 107454</strain>
    </source>
</reference>
<evidence type="ECO:0000256" key="2">
    <source>
        <dbReference type="SAM" id="Phobius"/>
    </source>
</evidence>
<protein>
    <recommendedName>
        <fullName evidence="3">TcaA protein NTF2-like domain-containing protein</fullName>
    </recommendedName>
</protein>
<dbReference type="EMBL" id="JADCKB010000076">
    <property type="protein sequence ID" value="MBE5041305.1"/>
    <property type="molecule type" value="Genomic_DNA"/>
</dbReference>
<sequence length="265" mass="29314">QSAIRLGMAVRAADRFSSVEQLQNALNGQSTTWVPTTPEENTVSFRPTQSSPKKRMPLTTAAILILSLSFFILAAVLFYGILQKNSETAISPVASAAPSVDKSSNTANNETVSSTPPSAPAGIASATPTPVPTPAPTPTPVPKPDRQKDTVLLEEAVYLCLSDYVNSINTGNTSNVSAYIDIDAQTYYNESVKNIQRLYQQGIREELLSYDIVKISWLDDDRCNLTQHSVIRVYYPSGETKDVDETYTYLLRRKQNRFVYVKMYE</sequence>
<name>A0A9D5R9Q0_9FIRM</name>
<gene>
    <name evidence="4" type="ORF">INF28_12690</name>
</gene>
<feature type="transmembrane region" description="Helical" evidence="2">
    <location>
        <begin position="61"/>
        <end position="82"/>
    </location>
</feature>
<dbReference type="RefSeq" id="WP_404815183.1">
    <property type="nucleotide sequence ID" value="NZ_JADCKB010000076.1"/>
</dbReference>
<keyword evidence="2" id="KW-0812">Transmembrane</keyword>
<keyword evidence="2" id="KW-0472">Membrane</keyword>
<feature type="domain" description="TcaA protein NTF2-like" evidence="3">
    <location>
        <begin position="161"/>
        <end position="263"/>
    </location>
</feature>
<proteinExistence type="predicted"/>
<comment type="caution">
    <text evidence="4">The sequence shown here is derived from an EMBL/GenBank/DDBJ whole genome shotgun (WGS) entry which is preliminary data.</text>
</comment>
<feature type="non-terminal residue" evidence="4">
    <location>
        <position position="1"/>
    </location>
</feature>
<dbReference type="Pfam" id="PF22819">
    <property type="entry name" value="TcaA_5th"/>
    <property type="match status" value="1"/>
</dbReference>
<evidence type="ECO:0000313" key="4">
    <source>
        <dbReference type="EMBL" id="MBE5041305.1"/>
    </source>
</evidence>
<organism evidence="4 5">
    <name type="scientific">Ructibacterium gallinarum</name>
    <dbReference type="NCBI Taxonomy" id="2779355"/>
    <lineage>
        <taxon>Bacteria</taxon>
        <taxon>Bacillati</taxon>
        <taxon>Bacillota</taxon>
        <taxon>Clostridia</taxon>
        <taxon>Eubacteriales</taxon>
        <taxon>Oscillospiraceae</taxon>
        <taxon>Ructibacterium</taxon>
    </lineage>
</organism>
<evidence type="ECO:0000259" key="3">
    <source>
        <dbReference type="Pfam" id="PF22819"/>
    </source>
</evidence>
<feature type="compositionally biased region" description="Polar residues" evidence="1">
    <location>
        <begin position="101"/>
        <end position="116"/>
    </location>
</feature>
<feature type="compositionally biased region" description="Pro residues" evidence="1">
    <location>
        <begin position="129"/>
        <end position="142"/>
    </location>
</feature>
<dbReference type="Proteomes" id="UP000806542">
    <property type="component" value="Unassembled WGS sequence"/>
</dbReference>
<feature type="region of interest" description="Disordered" evidence="1">
    <location>
        <begin position="96"/>
        <end position="147"/>
    </location>
</feature>
<dbReference type="InterPro" id="IPR054528">
    <property type="entry name" value="TcaA_5th"/>
</dbReference>
<keyword evidence="5" id="KW-1185">Reference proteome</keyword>
<dbReference type="AlphaFoldDB" id="A0A9D5R9Q0"/>
<evidence type="ECO:0000256" key="1">
    <source>
        <dbReference type="SAM" id="MobiDB-lite"/>
    </source>
</evidence>